<evidence type="ECO:0000256" key="5">
    <source>
        <dbReference type="ARBA" id="ARBA00022679"/>
    </source>
</evidence>
<dbReference type="GO" id="GO:0005886">
    <property type="term" value="C:plasma membrane"/>
    <property type="evidence" value="ECO:0007669"/>
    <property type="project" value="TreeGrafter"/>
</dbReference>
<dbReference type="InterPro" id="IPR029055">
    <property type="entry name" value="Ntn_hydrolases_N"/>
</dbReference>
<evidence type="ECO:0000256" key="12">
    <source>
        <dbReference type="RuleBase" id="RU368068"/>
    </source>
</evidence>
<reference evidence="14 15" key="1">
    <citation type="submission" date="2019-10" db="EMBL/GenBank/DDBJ databases">
        <authorList>
            <person name="Palmer J.M."/>
        </authorList>
    </citation>
    <scope>NUCLEOTIDE SEQUENCE [LARGE SCALE GENOMIC DNA]</scope>
    <source>
        <strain evidence="14 15">TWF694</strain>
    </source>
</reference>
<feature type="binding site" evidence="11">
    <location>
        <begin position="395"/>
        <end position="397"/>
    </location>
    <ligand>
        <name>L-glutamate</name>
        <dbReference type="ChEBI" id="CHEBI:29985"/>
    </ligand>
</feature>
<evidence type="ECO:0000313" key="15">
    <source>
        <dbReference type="Proteomes" id="UP001365542"/>
    </source>
</evidence>
<dbReference type="GO" id="GO:0006751">
    <property type="term" value="P:glutathione catabolic process"/>
    <property type="evidence" value="ECO:0007669"/>
    <property type="project" value="UniProtKB-UniRule"/>
</dbReference>
<dbReference type="PRINTS" id="PR01210">
    <property type="entry name" value="GGTRANSPTASE"/>
</dbReference>
<organism evidence="14 15">
    <name type="scientific">Orbilia ellipsospora</name>
    <dbReference type="NCBI Taxonomy" id="2528407"/>
    <lineage>
        <taxon>Eukaryota</taxon>
        <taxon>Fungi</taxon>
        <taxon>Dikarya</taxon>
        <taxon>Ascomycota</taxon>
        <taxon>Pezizomycotina</taxon>
        <taxon>Orbiliomycetes</taxon>
        <taxon>Orbiliales</taxon>
        <taxon>Orbiliaceae</taxon>
        <taxon>Orbilia</taxon>
    </lineage>
</organism>
<feature type="binding site" evidence="11">
    <location>
        <position position="100"/>
    </location>
    <ligand>
        <name>L-glutamate</name>
        <dbReference type="ChEBI" id="CHEBI:29985"/>
    </ligand>
</feature>
<dbReference type="PANTHER" id="PTHR11686">
    <property type="entry name" value="GAMMA GLUTAMYL TRANSPEPTIDASE"/>
    <property type="match status" value="1"/>
</dbReference>
<dbReference type="EMBL" id="JAVHJO010000001">
    <property type="protein sequence ID" value="KAK6543640.1"/>
    <property type="molecule type" value="Genomic_DNA"/>
</dbReference>
<feature type="binding site" evidence="11">
    <location>
        <position position="470"/>
    </location>
    <ligand>
        <name>L-glutamate</name>
        <dbReference type="ChEBI" id="CHEBI:29985"/>
    </ligand>
</feature>
<comment type="catalytic activity">
    <reaction evidence="1 12">
        <text>an S-substituted glutathione + H2O = an S-substituted L-cysteinylglycine + L-glutamate</text>
        <dbReference type="Rhea" id="RHEA:59468"/>
        <dbReference type="ChEBI" id="CHEBI:15377"/>
        <dbReference type="ChEBI" id="CHEBI:29985"/>
        <dbReference type="ChEBI" id="CHEBI:90779"/>
        <dbReference type="ChEBI" id="CHEBI:143103"/>
        <dbReference type="EC" id="3.4.19.13"/>
    </reaction>
</comment>
<comment type="catalytic activity">
    <reaction evidence="9 12">
        <text>an N-terminal (5-L-glutamyl)-[peptide] + an alpha-amino acid = 5-L-glutamyl amino acid + an N-terminal L-alpha-aminoacyl-[peptide]</text>
        <dbReference type="Rhea" id="RHEA:23904"/>
        <dbReference type="Rhea" id="RHEA-COMP:9780"/>
        <dbReference type="Rhea" id="RHEA-COMP:9795"/>
        <dbReference type="ChEBI" id="CHEBI:77644"/>
        <dbReference type="ChEBI" id="CHEBI:78597"/>
        <dbReference type="ChEBI" id="CHEBI:78599"/>
        <dbReference type="ChEBI" id="CHEBI:78608"/>
        <dbReference type="EC" id="2.3.2.2"/>
    </reaction>
</comment>
<feature type="signal peptide" evidence="13">
    <location>
        <begin position="1"/>
        <end position="20"/>
    </location>
</feature>
<dbReference type="InterPro" id="IPR043137">
    <property type="entry name" value="GGT_ssub_C"/>
</dbReference>
<dbReference type="Gene3D" id="1.10.246.130">
    <property type="match status" value="1"/>
</dbReference>
<accession>A0AAV9XNE1</accession>
<dbReference type="EC" id="3.4.19.13" evidence="12"/>
<dbReference type="GO" id="GO:0103068">
    <property type="term" value="F:leukotriene C4 gamma-glutamyl transferase activity"/>
    <property type="evidence" value="ECO:0007669"/>
    <property type="project" value="UniProtKB-EC"/>
</dbReference>
<proteinExistence type="inferred from homology"/>
<feature type="active site" description="Nucleophile" evidence="10">
    <location>
        <position position="377"/>
    </location>
</feature>
<evidence type="ECO:0000256" key="4">
    <source>
        <dbReference type="ARBA" id="ARBA00022670"/>
    </source>
</evidence>
<evidence type="ECO:0000256" key="2">
    <source>
        <dbReference type="ARBA" id="ARBA00001089"/>
    </source>
</evidence>
<comment type="pathway">
    <text evidence="12">Sulfur metabolism; glutathione metabolism.</text>
</comment>
<dbReference type="GO" id="GO:0006508">
    <property type="term" value="P:proteolysis"/>
    <property type="evidence" value="ECO:0007669"/>
    <property type="project" value="UniProtKB-KW"/>
</dbReference>
<evidence type="ECO:0000313" key="14">
    <source>
        <dbReference type="EMBL" id="KAK6543640.1"/>
    </source>
</evidence>
<comment type="catalytic activity">
    <reaction evidence="2 12">
        <text>glutathione + H2O = L-cysteinylglycine + L-glutamate</text>
        <dbReference type="Rhea" id="RHEA:28807"/>
        <dbReference type="ChEBI" id="CHEBI:15377"/>
        <dbReference type="ChEBI" id="CHEBI:29985"/>
        <dbReference type="ChEBI" id="CHEBI:57925"/>
        <dbReference type="ChEBI" id="CHEBI:61694"/>
        <dbReference type="EC" id="3.4.19.13"/>
    </reaction>
</comment>
<evidence type="ECO:0000256" key="13">
    <source>
        <dbReference type="SAM" id="SignalP"/>
    </source>
</evidence>
<comment type="caution">
    <text evidence="14">The sequence shown here is derived from an EMBL/GenBank/DDBJ whole genome shotgun (WGS) entry which is preliminary data.</text>
</comment>
<keyword evidence="15" id="KW-1185">Reference proteome</keyword>
<keyword evidence="5 12" id="KW-0808">Transferase</keyword>
<feature type="chain" id="PRO_5043497157" description="Glutathione hydrolase" evidence="13">
    <location>
        <begin position="21"/>
        <end position="567"/>
    </location>
</feature>
<feature type="binding site" evidence="11">
    <location>
        <position position="419"/>
    </location>
    <ligand>
        <name>L-glutamate</name>
        <dbReference type="ChEBI" id="CHEBI:29985"/>
    </ligand>
</feature>
<evidence type="ECO:0000256" key="7">
    <source>
        <dbReference type="ARBA" id="ARBA00023180"/>
    </source>
</evidence>
<dbReference type="SUPFAM" id="SSF56235">
    <property type="entry name" value="N-terminal nucleophile aminohydrolases (Ntn hydrolases)"/>
    <property type="match status" value="1"/>
</dbReference>
<evidence type="ECO:0000256" key="3">
    <source>
        <dbReference type="ARBA" id="ARBA00009381"/>
    </source>
</evidence>
<evidence type="ECO:0000256" key="10">
    <source>
        <dbReference type="PIRSR" id="PIRSR600101-1"/>
    </source>
</evidence>
<keyword evidence="13" id="KW-0732">Signal</keyword>
<name>A0AAV9XNE1_9PEZI</name>
<comment type="function">
    <text evidence="12">Cleaves the gamma-glutamyl peptide bond of glutathione and glutathione conjugates.</text>
</comment>
<evidence type="ECO:0000256" key="1">
    <source>
        <dbReference type="ARBA" id="ARBA00001049"/>
    </source>
</evidence>
<keyword evidence="4" id="KW-0645">Protease</keyword>
<dbReference type="Gene3D" id="3.60.20.40">
    <property type="match status" value="1"/>
</dbReference>
<dbReference type="Proteomes" id="UP001365542">
    <property type="component" value="Unassembled WGS sequence"/>
</dbReference>
<gene>
    <name evidence="14" type="ORF">TWF694_000383</name>
</gene>
<protein>
    <recommendedName>
        <fullName evidence="12">Glutathione hydrolase</fullName>
        <ecNumber evidence="12">2.3.2.2</ecNumber>
        <ecNumber evidence="12">3.4.19.13</ecNumber>
    </recommendedName>
    <alternativeName>
        <fullName evidence="12">Gamma-glutamyltransferase</fullName>
    </alternativeName>
    <alternativeName>
        <fullName evidence="12">Gamma-glutamyltranspeptidase</fullName>
    </alternativeName>
</protein>
<dbReference type="InterPro" id="IPR000101">
    <property type="entry name" value="GGT_peptidase"/>
</dbReference>
<feature type="binding site" evidence="11">
    <location>
        <begin position="447"/>
        <end position="448"/>
    </location>
    <ligand>
        <name>L-glutamate</name>
        <dbReference type="ChEBI" id="CHEBI:29985"/>
    </ligand>
</feature>
<comment type="similarity">
    <text evidence="3">Belongs to the gamma-glutamyltransferase family.</text>
</comment>
<dbReference type="PANTHER" id="PTHR11686:SF62">
    <property type="entry name" value="GLUTATHIONE HYDROLASE"/>
    <property type="match status" value="1"/>
</dbReference>
<keyword evidence="7" id="KW-0325">Glycoprotein</keyword>
<dbReference type="EC" id="2.3.2.2" evidence="12"/>
<dbReference type="FunFam" id="1.10.246.130:FF:000005">
    <property type="entry name" value="Gamma-glutamyltranspeptidase 1, putative"/>
    <property type="match status" value="1"/>
</dbReference>
<dbReference type="NCBIfam" id="TIGR00066">
    <property type="entry name" value="g_glut_trans"/>
    <property type="match status" value="1"/>
</dbReference>
<sequence>MRSSLSPLAILLASLTAVQSLPILDGLFAAEDYNGAVASEEDVCSKIGISLMKQGGNAADAMVGTVICVGTIGMYHTGIGGGGFMLVRSPQGEYEVIDFREMAPAASYEEMFVNRTELSIYGGMASGIPGELRGLQYLHEKYGQLPWKQLIEPSVLLARNGFYVNKDHIKYFQMALGTTPTKFLTENPSWAMDFAPNGALVGLGDIMYRKRFANTLEIIANEGADAFYEGKLAELMINELTKTGGIMTLDDLKAYKVAIRKPAHITYRGYKLWSTSAPSSGAVMQNVLKTLEGYDFMGDLSRRNETTHLLIEAMRFGYAMRAELGDPHYVKGLDKYQDSMLTEATAREVRSKINFQRTLNISEYNPKGLESLDTPGTAQMSTADKSGLAVSLTSTVNLLFGSTVMIPETGVIMNNQMNDFSIPGSSNAFGYIPSPANFIKPFKRPLSSTTPTIIEDSQGKLYMVVGAAGGSRIISSTIQNIHNVIDFGDSLPQALARPRLHDQLTPDICNVEYAFDNSTVAYLKSLGHNIGYVAPVQSAAQAIRILANGTFEAAGEPRQFNSGGFAY</sequence>
<dbReference type="InterPro" id="IPR043138">
    <property type="entry name" value="GGT_lsub"/>
</dbReference>
<dbReference type="GO" id="GO:0036374">
    <property type="term" value="F:glutathione hydrolase activity"/>
    <property type="evidence" value="ECO:0007669"/>
    <property type="project" value="UniProtKB-UniRule"/>
</dbReference>
<evidence type="ECO:0000256" key="9">
    <source>
        <dbReference type="ARBA" id="ARBA00047417"/>
    </source>
</evidence>
<keyword evidence="8 12" id="KW-0012">Acyltransferase</keyword>
<evidence type="ECO:0000256" key="11">
    <source>
        <dbReference type="PIRSR" id="PIRSR600101-2"/>
    </source>
</evidence>
<dbReference type="Pfam" id="PF01019">
    <property type="entry name" value="G_glu_transpept"/>
    <property type="match status" value="1"/>
</dbReference>
<evidence type="ECO:0000256" key="8">
    <source>
        <dbReference type="ARBA" id="ARBA00023315"/>
    </source>
</evidence>
<dbReference type="FunFam" id="3.60.20.40:FF:000008">
    <property type="entry name" value="Gamma-glutamyltranspeptidase (Eurofung)"/>
    <property type="match status" value="1"/>
</dbReference>
<keyword evidence="6 12" id="KW-0378">Hydrolase</keyword>
<evidence type="ECO:0000256" key="6">
    <source>
        <dbReference type="ARBA" id="ARBA00022801"/>
    </source>
</evidence>
<dbReference type="AlphaFoldDB" id="A0AAV9XNE1"/>